<proteinExistence type="predicted"/>
<dbReference type="RefSeq" id="WP_163645430.1">
    <property type="nucleotide sequence ID" value="NZ_CP042908.1"/>
</dbReference>
<name>A0A6C0VGY1_METMZ</name>
<dbReference type="SMART" id="SM00974">
    <property type="entry name" value="T5orf172"/>
    <property type="match status" value="1"/>
</dbReference>
<accession>A0A6C0VGY1</accession>
<dbReference type="EMBL" id="CP042908">
    <property type="protein sequence ID" value="QIB90707.1"/>
    <property type="molecule type" value="Genomic_DNA"/>
</dbReference>
<dbReference type="Proteomes" id="UP000467371">
    <property type="component" value="Chromosome"/>
</dbReference>
<organism evidence="2 3">
    <name type="scientific">Methanosarcina mazei</name>
    <name type="common">Methanosarcina frisia</name>
    <dbReference type="NCBI Taxonomy" id="2209"/>
    <lineage>
        <taxon>Archaea</taxon>
        <taxon>Methanobacteriati</taxon>
        <taxon>Methanobacteriota</taxon>
        <taxon>Stenosarchaea group</taxon>
        <taxon>Methanomicrobia</taxon>
        <taxon>Methanosarcinales</taxon>
        <taxon>Methanosarcinaceae</taxon>
        <taxon>Methanosarcina</taxon>
    </lineage>
</organism>
<sequence>MDRNKILDEIFNSDPIGLLDVKPKKSSAPNADERLIASFQEISHFFEKHNREPQPNIENPSEYQLYCRLKNLREDEDKVMLCESHDKYSLLKTEKKELKSIEDVFEDDSLDLLDSDSEGLFDFKHTPKETNMPDYVACRKPCKDFVTYEPLFIQCQVDLKNDKRRLYPFKNEQDITEGHFFVLKGVLLYVAHVGEKSNEKGKVNARLRCVFENGTESDMLLRSLSAELYKNGRRVSENENGLLGRLNDINEEDDEAGFIYVLKSLSSNPNIQNIQNLYKIGYSNTPVEERIKNAEQEPTYLMAPVKIISTYKCYNLNPQKLEQLIHNFFGKTCLNFDIFDKNGTRHTPREWFIAPLDAIEQAIEFIISGEIVDYRYDTERQIIVGK</sequence>
<feature type="domain" description="Bacteriophage T5 Orf172 DNA-binding" evidence="1">
    <location>
        <begin position="272"/>
        <end position="366"/>
    </location>
</feature>
<evidence type="ECO:0000313" key="2">
    <source>
        <dbReference type="EMBL" id="QIB90707.1"/>
    </source>
</evidence>
<gene>
    <name evidence="2" type="ORF">FQU78_06195</name>
</gene>
<evidence type="ECO:0000313" key="3">
    <source>
        <dbReference type="Proteomes" id="UP000467371"/>
    </source>
</evidence>
<dbReference type="GeneID" id="44086715"/>
<dbReference type="InterPro" id="IPR018306">
    <property type="entry name" value="Phage_T5_Orf172_DNA-bd"/>
</dbReference>
<dbReference type="AlphaFoldDB" id="A0A6C0VGY1"/>
<dbReference type="Pfam" id="PF13455">
    <property type="entry name" value="MUG113"/>
    <property type="match status" value="1"/>
</dbReference>
<evidence type="ECO:0000259" key="1">
    <source>
        <dbReference type="SMART" id="SM00974"/>
    </source>
</evidence>
<reference evidence="2 3" key="1">
    <citation type="journal article" date="2020" name="Environ. Microbiol. Rep.">
        <title>Redox cycling of Fe(II) and Fe(III) in magnetite accelerates aceticlastic methanogenesis by Methanosarcina mazei.</title>
        <authorList>
            <person name="Wang H."/>
            <person name="Byrne J.M."/>
            <person name="Liu P."/>
            <person name="Liu J."/>
            <person name="Dong X."/>
            <person name="Lu Y."/>
        </authorList>
    </citation>
    <scope>NUCLEOTIDE SEQUENCE [LARGE SCALE GENOMIC DNA]</scope>
    <source>
        <strain evidence="3">zm-15</strain>
    </source>
</reference>
<protein>
    <submittedName>
        <fullName evidence="2">GIY-YIG nuclease family protein</fullName>
    </submittedName>
</protein>